<reference evidence="2 3" key="1">
    <citation type="submission" date="2024-08" db="EMBL/GenBank/DDBJ databases">
        <authorList>
            <person name="Cucini C."/>
            <person name="Frati F."/>
        </authorList>
    </citation>
    <scope>NUCLEOTIDE SEQUENCE [LARGE SCALE GENOMIC DNA]</scope>
</reference>
<evidence type="ECO:0000313" key="3">
    <source>
        <dbReference type="Proteomes" id="UP001642540"/>
    </source>
</evidence>
<evidence type="ECO:0000256" key="1">
    <source>
        <dbReference type="SAM" id="MobiDB-lite"/>
    </source>
</evidence>
<gene>
    <name evidence="2" type="ORF">ODALV1_LOCUS16735</name>
</gene>
<dbReference type="Proteomes" id="UP001642540">
    <property type="component" value="Unassembled WGS sequence"/>
</dbReference>
<sequence length="171" mass="18658">MSGNSVAHKRQSRPASELSARLCGCITTTIVAATTTYITTIIGALAIVTGGTTTKLILVQTCRFYWDKFDACTVEESQFTYRPIRLRVSGQLERVVWEVVVSARVDVSMYFSSSIRATTATCTTNNTTATITSRPRTTGLKKNKKYRGSAGVSGRKTRSFAANEPVNESNI</sequence>
<evidence type="ECO:0000313" key="2">
    <source>
        <dbReference type="EMBL" id="CAL8115129.1"/>
    </source>
</evidence>
<organism evidence="2 3">
    <name type="scientific">Orchesella dallaii</name>
    <dbReference type="NCBI Taxonomy" id="48710"/>
    <lineage>
        <taxon>Eukaryota</taxon>
        <taxon>Metazoa</taxon>
        <taxon>Ecdysozoa</taxon>
        <taxon>Arthropoda</taxon>
        <taxon>Hexapoda</taxon>
        <taxon>Collembola</taxon>
        <taxon>Entomobryomorpha</taxon>
        <taxon>Entomobryoidea</taxon>
        <taxon>Orchesellidae</taxon>
        <taxon>Orchesellinae</taxon>
        <taxon>Orchesella</taxon>
    </lineage>
</organism>
<accession>A0ABP1QYD0</accession>
<keyword evidence="3" id="KW-1185">Reference proteome</keyword>
<comment type="caution">
    <text evidence="2">The sequence shown here is derived from an EMBL/GenBank/DDBJ whole genome shotgun (WGS) entry which is preliminary data.</text>
</comment>
<proteinExistence type="predicted"/>
<feature type="region of interest" description="Disordered" evidence="1">
    <location>
        <begin position="136"/>
        <end position="171"/>
    </location>
</feature>
<protein>
    <submittedName>
        <fullName evidence="2">Uncharacterized protein</fullName>
    </submittedName>
</protein>
<dbReference type="EMBL" id="CAXLJM020000051">
    <property type="protein sequence ID" value="CAL8115129.1"/>
    <property type="molecule type" value="Genomic_DNA"/>
</dbReference>
<name>A0ABP1QYD0_9HEXA</name>